<dbReference type="AlphaFoldDB" id="A0AAD5XQG6"/>
<accession>A0AAD5XQG6</accession>
<evidence type="ECO:0000313" key="1">
    <source>
        <dbReference type="EMBL" id="KAJ3178573.1"/>
    </source>
</evidence>
<protein>
    <submittedName>
        <fullName evidence="1">Uncharacterized protein</fullName>
    </submittedName>
</protein>
<comment type="caution">
    <text evidence="1">The sequence shown here is derived from an EMBL/GenBank/DDBJ whole genome shotgun (WGS) entry which is preliminary data.</text>
</comment>
<reference evidence="1" key="1">
    <citation type="submission" date="2020-05" db="EMBL/GenBank/DDBJ databases">
        <title>Phylogenomic resolution of chytrid fungi.</title>
        <authorList>
            <person name="Stajich J.E."/>
            <person name="Amses K."/>
            <person name="Simmons R."/>
            <person name="Seto K."/>
            <person name="Myers J."/>
            <person name="Bonds A."/>
            <person name="Quandt C.A."/>
            <person name="Barry K."/>
            <person name="Liu P."/>
            <person name="Grigoriev I."/>
            <person name="Longcore J.E."/>
            <person name="James T.Y."/>
        </authorList>
    </citation>
    <scope>NUCLEOTIDE SEQUENCE</scope>
    <source>
        <strain evidence="1">JEL0379</strain>
    </source>
</reference>
<keyword evidence="2" id="KW-1185">Reference proteome</keyword>
<feature type="non-terminal residue" evidence="1">
    <location>
        <position position="1"/>
    </location>
</feature>
<name>A0AAD5XQG6_9FUNG</name>
<proteinExistence type="predicted"/>
<gene>
    <name evidence="1" type="ORF">HDU87_003396</name>
</gene>
<sequence>ESVDPQVYVYPQAAFGGTGTALPSYANYTSNGADVLSSITVPTGLAALFYQDYSQGTLLWAVLAIPPAPHAVPAMPAGLAHVKPAGPASNARNA</sequence>
<evidence type="ECO:0000313" key="2">
    <source>
        <dbReference type="Proteomes" id="UP001212152"/>
    </source>
</evidence>
<dbReference type="Proteomes" id="UP001212152">
    <property type="component" value="Unassembled WGS sequence"/>
</dbReference>
<organism evidence="1 2">
    <name type="scientific">Geranomyces variabilis</name>
    <dbReference type="NCBI Taxonomy" id="109894"/>
    <lineage>
        <taxon>Eukaryota</taxon>
        <taxon>Fungi</taxon>
        <taxon>Fungi incertae sedis</taxon>
        <taxon>Chytridiomycota</taxon>
        <taxon>Chytridiomycota incertae sedis</taxon>
        <taxon>Chytridiomycetes</taxon>
        <taxon>Spizellomycetales</taxon>
        <taxon>Powellomycetaceae</taxon>
        <taxon>Geranomyces</taxon>
    </lineage>
</organism>
<dbReference type="EMBL" id="JADGJQ010000025">
    <property type="protein sequence ID" value="KAJ3178573.1"/>
    <property type="molecule type" value="Genomic_DNA"/>
</dbReference>